<keyword evidence="3" id="KW-1185">Reference proteome</keyword>
<dbReference type="RefSeq" id="XP_003956695.1">
    <property type="nucleotide sequence ID" value="XM_003956646.1"/>
</dbReference>
<dbReference type="HOGENOM" id="CLU_048593_0_0_1"/>
<feature type="region of interest" description="Disordered" evidence="1">
    <location>
        <begin position="300"/>
        <end position="330"/>
    </location>
</feature>
<dbReference type="FunCoup" id="H2AT60">
    <property type="interactions" value="29"/>
</dbReference>
<dbReference type="EMBL" id="HE650823">
    <property type="protein sequence ID" value="CCF57560.1"/>
    <property type="molecule type" value="Genomic_DNA"/>
</dbReference>
<dbReference type="Proteomes" id="UP000005220">
    <property type="component" value="Chromosome 3"/>
</dbReference>
<protein>
    <submittedName>
        <fullName evidence="2">Uncharacterized protein</fullName>
    </submittedName>
</protein>
<dbReference type="GeneID" id="13885478"/>
<sequence length="362" mass="40237">MVENSTDEDVCELLNSLIPDSIEATINDEEEENDANLYRLLDEVPGGRKLMARLFASNNVLDSASLGTPAISAAIIEIGERWFDEEKLASSQLSTMTLQLESPVVFSWSNNATRSFNKDKHEETPKDQLKESTNQRLFEMATEEFDKIPKLPISWKQLVRGETSAVMEHRLRNFEDKVAGSPGRQDNNLSFSTFKVNPLEEFVAQELPRMKKEMKEKKKSKKKGILWFWGKNKSHSDKLKNKGSIDVNPISVVALDEPVQESGSAENIIIEDSSNVDEVLSTHSEDELKSNSFVAEEISTKSGTAENTVATEDLLSSSKGTSKVSSPSLSLSLDEAANLMEDDGKKGLSMSTFVPLQPKKKT</sequence>
<name>H2AT60_KAZAF</name>
<organism evidence="2 3">
    <name type="scientific">Kazachstania africana (strain ATCC 22294 / BCRC 22015 / CBS 2517 / CECT 1963 / NBRC 1671 / NRRL Y-8276)</name>
    <name type="common">Yeast</name>
    <name type="synonym">Kluyveromyces africanus</name>
    <dbReference type="NCBI Taxonomy" id="1071382"/>
    <lineage>
        <taxon>Eukaryota</taxon>
        <taxon>Fungi</taxon>
        <taxon>Dikarya</taxon>
        <taxon>Ascomycota</taxon>
        <taxon>Saccharomycotina</taxon>
        <taxon>Saccharomycetes</taxon>
        <taxon>Saccharomycetales</taxon>
        <taxon>Saccharomycetaceae</taxon>
        <taxon>Kazachstania</taxon>
    </lineage>
</organism>
<dbReference type="eggNOG" id="ENOG502S748">
    <property type="taxonomic scope" value="Eukaryota"/>
</dbReference>
<dbReference type="OrthoDB" id="4036613at2759"/>
<gene>
    <name evidence="2" type="primary">KAFR0C05690</name>
    <name evidence="2" type="ORF">KAFR_0C05690</name>
</gene>
<dbReference type="AlphaFoldDB" id="H2AT60"/>
<reference evidence="2 3" key="1">
    <citation type="journal article" date="2011" name="Proc. Natl. Acad. Sci. U.S.A.">
        <title>Evolutionary erosion of yeast sex chromosomes by mating-type switching accidents.</title>
        <authorList>
            <person name="Gordon J.L."/>
            <person name="Armisen D."/>
            <person name="Proux-Wera E."/>
            <person name="Oheigeartaigh S.S."/>
            <person name="Byrne K.P."/>
            <person name="Wolfe K.H."/>
        </authorList>
    </citation>
    <scope>NUCLEOTIDE SEQUENCE [LARGE SCALE GENOMIC DNA]</scope>
    <source>
        <strain evidence="3">ATCC 22294 / BCRC 22015 / CBS 2517 / CECT 1963 / NBRC 1671 / NRRL Y-8276</strain>
    </source>
</reference>
<feature type="compositionally biased region" description="Low complexity" evidence="1">
    <location>
        <begin position="314"/>
        <end position="330"/>
    </location>
</feature>
<dbReference type="InParanoid" id="H2AT60"/>
<evidence type="ECO:0000256" key="1">
    <source>
        <dbReference type="SAM" id="MobiDB-lite"/>
    </source>
</evidence>
<feature type="compositionally biased region" description="Polar residues" evidence="1">
    <location>
        <begin position="300"/>
        <end position="310"/>
    </location>
</feature>
<proteinExistence type="predicted"/>
<evidence type="ECO:0000313" key="2">
    <source>
        <dbReference type="EMBL" id="CCF57560.1"/>
    </source>
</evidence>
<feature type="region of interest" description="Disordered" evidence="1">
    <location>
        <begin position="342"/>
        <end position="362"/>
    </location>
</feature>
<accession>H2AT60</accession>
<evidence type="ECO:0000313" key="3">
    <source>
        <dbReference type="Proteomes" id="UP000005220"/>
    </source>
</evidence>
<dbReference type="KEGG" id="kaf:KAFR_0C05690"/>